<organism evidence="2 3">
    <name type="scientific">Eumeta variegata</name>
    <name type="common">Bagworm moth</name>
    <name type="synonym">Eumeta japonica</name>
    <dbReference type="NCBI Taxonomy" id="151549"/>
    <lineage>
        <taxon>Eukaryota</taxon>
        <taxon>Metazoa</taxon>
        <taxon>Ecdysozoa</taxon>
        <taxon>Arthropoda</taxon>
        <taxon>Hexapoda</taxon>
        <taxon>Insecta</taxon>
        <taxon>Pterygota</taxon>
        <taxon>Neoptera</taxon>
        <taxon>Endopterygota</taxon>
        <taxon>Lepidoptera</taxon>
        <taxon>Glossata</taxon>
        <taxon>Ditrysia</taxon>
        <taxon>Tineoidea</taxon>
        <taxon>Psychidae</taxon>
        <taxon>Oiketicinae</taxon>
        <taxon>Eumeta</taxon>
    </lineage>
</organism>
<accession>A0A4C1V4I7</accession>
<feature type="signal peptide" evidence="1">
    <location>
        <begin position="1"/>
        <end position="25"/>
    </location>
</feature>
<keyword evidence="3" id="KW-1185">Reference proteome</keyword>
<gene>
    <name evidence="2" type="ORF">EVAR_28664_1</name>
</gene>
<proteinExistence type="predicted"/>
<dbReference type="Proteomes" id="UP000299102">
    <property type="component" value="Unassembled WGS sequence"/>
</dbReference>
<protein>
    <submittedName>
        <fullName evidence="2">Uncharacterized protein</fullName>
    </submittedName>
</protein>
<evidence type="ECO:0000313" key="2">
    <source>
        <dbReference type="EMBL" id="GBP33509.1"/>
    </source>
</evidence>
<evidence type="ECO:0000313" key="3">
    <source>
        <dbReference type="Proteomes" id="UP000299102"/>
    </source>
</evidence>
<keyword evidence="1" id="KW-0732">Signal</keyword>
<dbReference type="AlphaFoldDB" id="A0A4C1V4I7"/>
<dbReference type="EMBL" id="BGZK01000275">
    <property type="protein sequence ID" value="GBP33509.1"/>
    <property type="molecule type" value="Genomic_DNA"/>
</dbReference>
<evidence type="ECO:0000256" key="1">
    <source>
        <dbReference type="SAM" id="SignalP"/>
    </source>
</evidence>
<comment type="caution">
    <text evidence="2">The sequence shown here is derived from an EMBL/GenBank/DDBJ whole genome shotgun (WGS) entry which is preliminary data.</text>
</comment>
<name>A0A4C1V4I7_EUMVA</name>
<reference evidence="2 3" key="1">
    <citation type="journal article" date="2019" name="Commun. Biol.">
        <title>The bagworm genome reveals a unique fibroin gene that provides high tensile strength.</title>
        <authorList>
            <person name="Kono N."/>
            <person name="Nakamura H."/>
            <person name="Ohtoshi R."/>
            <person name="Tomita M."/>
            <person name="Numata K."/>
            <person name="Arakawa K."/>
        </authorList>
    </citation>
    <scope>NUCLEOTIDE SEQUENCE [LARGE SCALE GENOMIC DNA]</scope>
</reference>
<sequence>MLIPSVLVFAGRLVAVLIVEGYCSARCVIGQRLKHVSTFEPRTISARRSRVPQGEDRPEDNVVTAVGYGRILAHTLHNSCDVVVHVHVSEEQTAISNSSFSLQMKILDNILELQGLFDAFKGVQPLPYPRLPTMLQRSIDAESQLALDNLTSRYVAYLSTLNFNLRSFKARIPQSYIRLRVSELEPRTLVNDLQRRLGATVKGVFKKCSDCSLLRCGLGFNPYAPAQCGLEVALTAKEVIGAIATSGRSTCPPRYGAYAFT</sequence>
<feature type="chain" id="PRO_5020034419" evidence="1">
    <location>
        <begin position="26"/>
        <end position="261"/>
    </location>
</feature>